<protein>
    <submittedName>
        <fullName evidence="2">Uncharacterized protein</fullName>
    </submittedName>
</protein>
<feature type="region of interest" description="Disordered" evidence="1">
    <location>
        <begin position="324"/>
        <end position="370"/>
    </location>
</feature>
<name>J4H3E0_9APHY</name>
<organism evidence="2 3">
    <name type="scientific">Fibroporia radiculosa</name>
    <dbReference type="NCBI Taxonomy" id="599839"/>
    <lineage>
        <taxon>Eukaryota</taxon>
        <taxon>Fungi</taxon>
        <taxon>Dikarya</taxon>
        <taxon>Basidiomycota</taxon>
        <taxon>Agaricomycotina</taxon>
        <taxon>Agaricomycetes</taxon>
        <taxon>Polyporales</taxon>
        <taxon>Fibroporiaceae</taxon>
        <taxon>Fibroporia</taxon>
    </lineage>
</organism>
<evidence type="ECO:0000313" key="2">
    <source>
        <dbReference type="EMBL" id="CCM03109.1"/>
    </source>
</evidence>
<feature type="compositionally biased region" description="Basic and acidic residues" evidence="1">
    <location>
        <begin position="111"/>
        <end position="121"/>
    </location>
</feature>
<sequence>MSLRIKPIKQTAGSSKLTKASKRRIDSDEEDATLAQDLDNEGPSSQPQHKRAKTEDSDHRATGSDGEPDVDVEVDIEADAEDTRFLPPEAATLSAPSPPPAKASKRKSGKPKVDGKSTSERRSKRTVVWTDDEDDEFVDAGRIMDSEDEDFAPESAPPSKKGAVTKGKGLKPSGGTKGARGRGKKEEKEIIVRDERKLPPAAPSAPKDRSAVPAANSKRPAPKDDRQVAVAEPAAAEKAQEPVPLEEAAPPLPKKRKLPTIKKNKASATPSTPSVAAVSPAVGEKKDAAADVITPVGVAARKPAATANNADFDLRDKSVYAQLFTKASPPGGTTPNSGLNRKEKEEERRKELNKMRDDARAKRADEAKRSFDLQSAHDKIARFEEKLRARKSIAAFPNILGAYFKSVHEAANKEEPERREQ</sequence>
<dbReference type="RefSeq" id="XP_012182392.1">
    <property type="nucleotide sequence ID" value="XM_012327002.1"/>
</dbReference>
<feature type="compositionally biased region" description="Acidic residues" evidence="1">
    <location>
        <begin position="66"/>
        <end position="80"/>
    </location>
</feature>
<gene>
    <name evidence="2" type="ORF">FIBRA_05229</name>
</gene>
<dbReference type="AlphaFoldDB" id="J4H3E0"/>
<dbReference type="OrthoDB" id="3362703at2759"/>
<feature type="compositionally biased region" description="Low complexity" evidence="1">
    <location>
        <begin position="266"/>
        <end position="282"/>
    </location>
</feature>
<feature type="compositionally biased region" description="Basic and acidic residues" evidence="1">
    <location>
        <begin position="53"/>
        <end position="62"/>
    </location>
</feature>
<reference evidence="2 3" key="1">
    <citation type="journal article" date="2012" name="Appl. Environ. Microbiol.">
        <title>Short-read sequencing for genomic analysis of the brown rot fungus Fibroporia radiculosa.</title>
        <authorList>
            <person name="Tang J.D."/>
            <person name="Perkins A.D."/>
            <person name="Sonstegard T.S."/>
            <person name="Schroeder S.G."/>
            <person name="Burgess S.C."/>
            <person name="Diehl S.V."/>
        </authorList>
    </citation>
    <scope>NUCLEOTIDE SEQUENCE [LARGE SCALE GENOMIC DNA]</scope>
    <source>
        <strain evidence="2 3">TFFH 294</strain>
    </source>
</reference>
<dbReference type="InParanoid" id="J4H3E0"/>
<feature type="compositionally biased region" description="Basic residues" evidence="1">
    <location>
        <begin position="253"/>
        <end position="265"/>
    </location>
</feature>
<feature type="compositionally biased region" description="Basic and acidic residues" evidence="1">
    <location>
        <begin position="340"/>
        <end position="370"/>
    </location>
</feature>
<accession>J4H3E0</accession>
<keyword evidence="3" id="KW-1185">Reference proteome</keyword>
<dbReference type="EMBL" id="HE797101">
    <property type="protein sequence ID" value="CCM03109.1"/>
    <property type="molecule type" value="Genomic_DNA"/>
</dbReference>
<dbReference type="HOGENOM" id="CLU_047277_0_0_1"/>
<dbReference type="GeneID" id="24098020"/>
<evidence type="ECO:0000313" key="3">
    <source>
        <dbReference type="Proteomes" id="UP000006352"/>
    </source>
</evidence>
<dbReference type="Proteomes" id="UP000006352">
    <property type="component" value="Unassembled WGS sequence"/>
</dbReference>
<proteinExistence type="predicted"/>
<dbReference type="STRING" id="599839.J4H3E0"/>
<evidence type="ECO:0000256" key="1">
    <source>
        <dbReference type="SAM" id="MobiDB-lite"/>
    </source>
</evidence>
<feature type="compositionally biased region" description="Low complexity" evidence="1">
    <location>
        <begin position="228"/>
        <end position="249"/>
    </location>
</feature>
<feature type="region of interest" description="Disordered" evidence="1">
    <location>
        <begin position="1"/>
        <end position="286"/>
    </location>
</feature>
<feature type="compositionally biased region" description="Basic and acidic residues" evidence="1">
    <location>
        <begin position="184"/>
        <end position="198"/>
    </location>
</feature>